<dbReference type="OrthoDB" id="2013824at2759"/>
<dbReference type="PANTHER" id="PTHR44329:SF214">
    <property type="entry name" value="PROTEIN KINASE DOMAIN-CONTAINING PROTEIN"/>
    <property type="match status" value="1"/>
</dbReference>
<protein>
    <recommendedName>
        <fullName evidence="2">Protein kinase domain-containing protein</fullName>
    </recommendedName>
</protein>
<evidence type="ECO:0000313" key="3">
    <source>
        <dbReference type="EMBL" id="KAG2501382.1"/>
    </source>
</evidence>
<evidence type="ECO:0000313" key="4">
    <source>
        <dbReference type="Proteomes" id="UP000612055"/>
    </source>
</evidence>
<dbReference type="PROSITE" id="PS50011">
    <property type="entry name" value="PROTEIN_KINASE_DOM"/>
    <property type="match status" value="1"/>
</dbReference>
<evidence type="ECO:0000259" key="2">
    <source>
        <dbReference type="PROSITE" id="PS50011"/>
    </source>
</evidence>
<dbReference type="Proteomes" id="UP000612055">
    <property type="component" value="Unassembled WGS sequence"/>
</dbReference>
<feature type="region of interest" description="Disordered" evidence="1">
    <location>
        <begin position="344"/>
        <end position="370"/>
    </location>
</feature>
<dbReference type="PANTHER" id="PTHR44329">
    <property type="entry name" value="SERINE/THREONINE-PROTEIN KINASE TNNI3K-RELATED"/>
    <property type="match status" value="1"/>
</dbReference>
<dbReference type="InterPro" id="IPR001245">
    <property type="entry name" value="Ser-Thr/Tyr_kinase_cat_dom"/>
</dbReference>
<dbReference type="InterPro" id="IPR000719">
    <property type="entry name" value="Prot_kinase_dom"/>
</dbReference>
<reference evidence="3" key="1">
    <citation type="journal article" date="2020" name="bioRxiv">
        <title>Comparative genomics of Chlamydomonas.</title>
        <authorList>
            <person name="Craig R.J."/>
            <person name="Hasan A.R."/>
            <person name="Ness R.W."/>
            <person name="Keightley P.D."/>
        </authorList>
    </citation>
    <scope>NUCLEOTIDE SEQUENCE</scope>
    <source>
        <strain evidence="3">CCAP 11/70</strain>
    </source>
</reference>
<dbReference type="AlphaFoldDB" id="A0A835YGK5"/>
<name>A0A835YGK5_9CHLO</name>
<dbReference type="InterPro" id="IPR011009">
    <property type="entry name" value="Kinase-like_dom_sf"/>
</dbReference>
<feature type="domain" description="Protein kinase" evidence="2">
    <location>
        <begin position="1"/>
        <end position="273"/>
    </location>
</feature>
<keyword evidence="4" id="KW-1185">Reference proteome</keyword>
<dbReference type="GO" id="GO:0004674">
    <property type="term" value="F:protein serine/threonine kinase activity"/>
    <property type="evidence" value="ECO:0007669"/>
    <property type="project" value="TreeGrafter"/>
</dbReference>
<dbReference type="SUPFAM" id="SSF56112">
    <property type="entry name" value="Protein kinase-like (PK-like)"/>
    <property type="match status" value="1"/>
</dbReference>
<sequence>MTDDFFDLLEGGPGVPQQPGLPRVLVDLAIDSGEGFGAPGLLSGGFDNSSRVLWSVLAALKASTGQVAVLLVQELAEAGTLRSAIAKGMFTPGENWGLRVARRALLRTAGEVARGMLHLHDAGLVHADLKPANVLLAASRLDRRGFTAKVSDFGLSHVIPPNETSIQTNRCVTQCAADAIAAIRCAQEPLPWPQDLEMAAGIVYIGRACMHPDPAQRPTMERVMQALVGIEQCMRADLLLGREAVQEILAGMQSGEQLPEAAQQAAAAVTPAATSAATAAAAATATALLPTPRGEPADGAQALLVGGSGAQQEQLGQRGRGRPVQQLMTEAELALTVTVTSRARPGIGAGPGAGPGMGSGPEMGASSGADADDAVRGVQNLCTSLLGTSLLDVRRWSLLEQEHGPGQASLGSSR</sequence>
<proteinExistence type="predicted"/>
<dbReference type="Gene3D" id="1.10.510.10">
    <property type="entry name" value="Transferase(Phosphotransferase) domain 1"/>
    <property type="match status" value="1"/>
</dbReference>
<gene>
    <name evidence="3" type="ORF">HYH03_001170</name>
</gene>
<dbReference type="InterPro" id="IPR008271">
    <property type="entry name" value="Ser/Thr_kinase_AS"/>
</dbReference>
<organism evidence="3 4">
    <name type="scientific">Edaphochlamys debaryana</name>
    <dbReference type="NCBI Taxonomy" id="47281"/>
    <lineage>
        <taxon>Eukaryota</taxon>
        <taxon>Viridiplantae</taxon>
        <taxon>Chlorophyta</taxon>
        <taxon>core chlorophytes</taxon>
        <taxon>Chlorophyceae</taxon>
        <taxon>CS clade</taxon>
        <taxon>Chlamydomonadales</taxon>
        <taxon>Chlamydomonadales incertae sedis</taxon>
        <taxon>Edaphochlamys</taxon>
    </lineage>
</organism>
<dbReference type="Pfam" id="PF07714">
    <property type="entry name" value="PK_Tyr_Ser-Thr"/>
    <property type="match status" value="1"/>
</dbReference>
<accession>A0A835YGK5</accession>
<evidence type="ECO:0000256" key="1">
    <source>
        <dbReference type="SAM" id="MobiDB-lite"/>
    </source>
</evidence>
<dbReference type="PROSITE" id="PS00108">
    <property type="entry name" value="PROTEIN_KINASE_ST"/>
    <property type="match status" value="1"/>
</dbReference>
<dbReference type="EMBL" id="JAEHOE010000002">
    <property type="protein sequence ID" value="KAG2501382.1"/>
    <property type="molecule type" value="Genomic_DNA"/>
</dbReference>
<comment type="caution">
    <text evidence="3">The sequence shown here is derived from an EMBL/GenBank/DDBJ whole genome shotgun (WGS) entry which is preliminary data.</text>
</comment>
<feature type="compositionally biased region" description="Gly residues" evidence="1">
    <location>
        <begin position="347"/>
        <end position="361"/>
    </location>
</feature>
<dbReference type="InterPro" id="IPR051681">
    <property type="entry name" value="Ser/Thr_Kinases-Pseudokinases"/>
</dbReference>
<dbReference type="GO" id="GO:0005524">
    <property type="term" value="F:ATP binding"/>
    <property type="evidence" value="ECO:0007669"/>
    <property type="project" value="InterPro"/>
</dbReference>
<dbReference type="SMART" id="SM00220">
    <property type="entry name" value="S_TKc"/>
    <property type="match status" value="1"/>
</dbReference>